<dbReference type="AlphaFoldDB" id="A0A0M8JSD2"/>
<evidence type="ECO:0000256" key="4">
    <source>
        <dbReference type="ARBA" id="ARBA00022723"/>
    </source>
</evidence>
<feature type="binding site" evidence="8">
    <location>
        <position position="237"/>
    </location>
    <ligand>
        <name>Zn(2+)</name>
        <dbReference type="ChEBI" id="CHEBI:29105"/>
        <label>1</label>
    </ligand>
</feature>
<keyword evidence="5" id="KW-0378">Hydrolase</keyword>
<name>A0A0M8JSD2_9CHLR</name>
<feature type="binding site" evidence="8">
    <location>
        <position position="80"/>
    </location>
    <ligand>
        <name>Zn(2+)</name>
        <dbReference type="ChEBI" id="CHEBI:29105"/>
        <label>1</label>
    </ligand>
</feature>
<dbReference type="PANTHER" id="PTHR32481">
    <property type="entry name" value="AMINOPEPTIDASE"/>
    <property type="match status" value="1"/>
</dbReference>
<evidence type="ECO:0000313" key="10">
    <source>
        <dbReference type="EMBL" id="KPL87494.1"/>
    </source>
</evidence>
<dbReference type="EMBL" id="DF967975">
    <property type="protein sequence ID" value="GAP19645.1"/>
    <property type="molecule type" value="Genomic_DNA"/>
</dbReference>
<dbReference type="GO" id="GO:0046872">
    <property type="term" value="F:metal ion binding"/>
    <property type="evidence" value="ECO:0007669"/>
    <property type="project" value="UniProtKB-UniRule"/>
</dbReference>
<feature type="binding site" evidence="8">
    <location>
        <position position="328"/>
    </location>
    <ligand>
        <name>Zn(2+)</name>
        <dbReference type="ChEBI" id="CHEBI:29105"/>
        <label>2</label>
    </ligand>
</feature>
<evidence type="ECO:0000256" key="8">
    <source>
        <dbReference type="PIRSR" id="PIRSR001123-2"/>
    </source>
</evidence>
<dbReference type="Proteomes" id="UP000050501">
    <property type="component" value="Unassembled WGS sequence"/>
</dbReference>
<gene>
    <name evidence="10" type="ORF">ADN01_04950</name>
    <name evidence="9" type="ORF">LSAC_03555</name>
</gene>
<dbReference type="Gene3D" id="3.40.630.10">
    <property type="entry name" value="Zn peptidases"/>
    <property type="match status" value="1"/>
</dbReference>
<reference evidence="9" key="1">
    <citation type="journal article" date="2015" name="Genome Announc.">
        <title>Draft Genome Sequences of Anaerolinea thermolimosa IMO-1, Bellilinea caldifistulae GOMI-1, Leptolinea tardivitalis YMTK-2, Levilinea saccharolytica KIBI-1, Longilinea arvoryzae KOME-1, Previously Described as Members of the Class Anaerolineae (Chloroflexi).</title>
        <authorList>
            <person name="Matsuura N."/>
            <person name="Tourlousse M.D."/>
            <person name="Ohashi A."/>
            <person name="Hugenholtz P."/>
            <person name="Sekiguchi Y."/>
        </authorList>
    </citation>
    <scope>NUCLEOTIDE SEQUENCE</scope>
    <source>
        <strain evidence="9">KIBI-1</strain>
    </source>
</reference>
<organism evidence="9">
    <name type="scientific">Levilinea saccharolytica</name>
    <dbReference type="NCBI Taxonomy" id="229921"/>
    <lineage>
        <taxon>Bacteria</taxon>
        <taxon>Bacillati</taxon>
        <taxon>Chloroflexota</taxon>
        <taxon>Anaerolineae</taxon>
        <taxon>Anaerolineales</taxon>
        <taxon>Anaerolineaceae</taxon>
        <taxon>Levilinea</taxon>
    </lineage>
</organism>
<proteinExistence type="inferred from homology"/>
<evidence type="ECO:0000256" key="3">
    <source>
        <dbReference type="ARBA" id="ARBA00022670"/>
    </source>
</evidence>
<dbReference type="RefSeq" id="WP_062419906.1">
    <property type="nucleotide sequence ID" value="NZ_BBXZ01000186.1"/>
</dbReference>
<dbReference type="InterPro" id="IPR008007">
    <property type="entry name" value="Peptidase_M42"/>
</dbReference>
<evidence type="ECO:0000256" key="7">
    <source>
        <dbReference type="PIRSR" id="PIRSR001123-1"/>
    </source>
</evidence>
<dbReference type="PIRSF" id="PIRSF001123">
    <property type="entry name" value="PepA_GA"/>
    <property type="match status" value="1"/>
</dbReference>
<protein>
    <submittedName>
        <fullName evidence="9">Cellulase M</fullName>
    </submittedName>
</protein>
<dbReference type="EMBL" id="LGCM01000019">
    <property type="protein sequence ID" value="KPL87494.1"/>
    <property type="molecule type" value="Genomic_DNA"/>
</dbReference>
<keyword evidence="3" id="KW-0645">Protease</keyword>
<evidence type="ECO:0000256" key="5">
    <source>
        <dbReference type="ARBA" id="ARBA00022801"/>
    </source>
</evidence>
<feature type="active site" description="Proton acceptor" evidence="7">
    <location>
        <position position="214"/>
    </location>
</feature>
<evidence type="ECO:0000313" key="11">
    <source>
        <dbReference type="Proteomes" id="UP000050501"/>
    </source>
</evidence>
<sequence>MASNDEIRAQIPQIGPDQIALLERLSNAVGVSGEENEVRAIVLEAVKPFADEVKVDALGNVLVTRKAKTANPVRVMIAAHMDEIGFMLINKDEGGLFSFEKIGGIDVRQLVGKTVLVGKKRVPGVIGARPIHFTTPEERRNLIPMDQLRIDLGPGGADLARVGDRATFATRFKQAGPSLMGKALDDRLGVATLIELVKHAPEHVELLAAFTVQEEIGLRGARVAAYAFNPDLAVVIDSTPANDLPVWDGSENARYNTRLDAGPSIYVADGATLSDPRLLRWLFETGDALGIPYQLRQPGGGGTDAGAIHRVRGGVPSVSISVPGRYAHTAIGLARLSDWQNTLALVFAALMRLDDRLLADERR</sequence>
<dbReference type="InterPro" id="IPR051464">
    <property type="entry name" value="Peptidase_M42_aminopept"/>
</dbReference>
<dbReference type="SUPFAM" id="SSF53187">
    <property type="entry name" value="Zn-dependent exopeptidases"/>
    <property type="match status" value="1"/>
</dbReference>
<evidence type="ECO:0000313" key="9">
    <source>
        <dbReference type="EMBL" id="GAP19645.1"/>
    </source>
</evidence>
<dbReference type="Pfam" id="PF05343">
    <property type="entry name" value="Peptidase_M42"/>
    <property type="match status" value="1"/>
</dbReference>
<keyword evidence="2" id="KW-0031">Aminopeptidase</keyword>
<reference evidence="10 11" key="2">
    <citation type="submission" date="2015-07" db="EMBL/GenBank/DDBJ databases">
        <title>Genome sequence of Levilinea saccharolytica DSM 16555.</title>
        <authorList>
            <person name="Hemp J."/>
            <person name="Ward L.M."/>
            <person name="Pace L.A."/>
            <person name="Fischer W.W."/>
        </authorList>
    </citation>
    <scope>NUCLEOTIDE SEQUENCE [LARGE SCALE GENOMIC DNA]</scope>
    <source>
        <strain evidence="10 11">KIBI-1</strain>
    </source>
</reference>
<evidence type="ECO:0000256" key="6">
    <source>
        <dbReference type="PIRNR" id="PIRNR001123"/>
    </source>
</evidence>
<dbReference type="PANTHER" id="PTHR32481:SF0">
    <property type="entry name" value="AMINOPEPTIDASE YPDE-RELATED"/>
    <property type="match status" value="1"/>
</dbReference>
<dbReference type="GO" id="GO:0004177">
    <property type="term" value="F:aminopeptidase activity"/>
    <property type="evidence" value="ECO:0007669"/>
    <property type="project" value="UniProtKB-UniRule"/>
</dbReference>
<feature type="binding site" evidence="8">
    <location>
        <position position="215"/>
    </location>
    <ligand>
        <name>Zn(2+)</name>
        <dbReference type="ChEBI" id="CHEBI:29105"/>
        <label>2</label>
    </ligand>
</feature>
<dbReference type="STRING" id="229921.ADN01_04950"/>
<dbReference type="OrthoDB" id="9772053at2"/>
<accession>A0A0M8JSD2</accession>
<comment type="cofactor">
    <cofactor evidence="8">
        <name>a divalent metal cation</name>
        <dbReference type="ChEBI" id="CHEBI:60240"/>
    </cofactor>
    <text evidence="8">Binds 2 divalent metal cations per subunit.</text>
</comment>
<keyword evidence="4 8" id="KW-0479">Metal-binding</keyword>
<feature type="binding site" evidence="8">
    <location>
        <position position="185"/>
    </location>
    <ligand>
        <name>Zn(2+)</name>
        <dbReference type="ChEBI" id="CHEBI:29105"/>
        <label>1</label>
    </ligand>
</feature>
<dbReference type="SUPFAM" id="SSF101821">
    <property type="entry name" value="Aminopeptidase/glucanase lid domain"/>
    <property type="match status" value="1"/>
</dbReference>
<dbReference type="Gene3D" id="2.40.30.40">
    <property type="entry name" value="Peptidase M42, domain 2"/>
    <property type="match status" value="1"/>
</dbReference>
<evidence type="ECO:0000256" key="2">
    <source>
        <dbReference type="ARBA" id="ARBA00022438"/>
    </source>
</evidence>
<comment type="similarity">
    <text evidence="1 6">Belongs to the peptidase M42 family.</text>
</comment>
<keyword evidence="11" id="KW-1185">Reference proteome</keyword>
<dbReference type="GO" id="GO:0006508">
    <property type="term" value="P:proteolysis"/>
    <property type="evidence" value="ECO:0007669"/>
    <property type="project" value="UniProtKB-KW"/>
</dbReference>
<evidence type="ECO:0000256" key="1">
    <source>
        <dbReference type="ARBA" id="ARBA00006272"/>
    </source>
</evidence>
<feature type="binding site" evidence="8">
    <location>
        <position position="185"/>
    </location>
    <ligand>
        <name>Zn(2+)</name>
        <dbReference type="ChEBI" id="CHEBI:29105"/>
        <label>2</label>
    </ligand>
</feature>
<dbReference type="InterPro" id="IPR023367">
    <property type="entry name" value="Peptidase_M42_dom2"/>
</dbReference>